<gene>
    <name evidence="2" type="ORF">SAMN04488117_11082</name>
</gene>
<protein>
    <submittedName>
        <fullName evidence="2">Sugar phosphate isomerase/epimerase</fullName>
    </submittedName>
</protein>
<dbReference type="InterPro" id="IPR013022">
    <property type="entry name" value="Xyl_isomerase-like_TIM-brl"/>
</dbReference>
<dbReference type="Proteomes" id="UP000182284">
    <property type="component" value="Unassembled WGS sequence"/>
</dbReference>
<evidence type="ECO:0000259" key="1">
    <source>
        <dbReference type="Pfam" id="PF01261"/>
    </source>
</evidence>
<dbReference type="OrthoDB" id="6629724at2"/>
<sequence length="272" mass="28504">MQLGIFAKTFAGATPMTVLEAARGAGYDSVQYNMACSGIGSLPPEVPDAASGAVRSASQDTGVGIAALSATYNMIHPDLDKRAAGRASFTAIAAQAHTMGTRLMTLCTGSADAQDQWRDHPENRSAASWNTMMSEFEALIAIAERHDLLLGVEPELANVIDSAEAAHRLIREAQSDRIRIVLDPANLCEVAAPEERRRITAKAIDLLGGHIVMAHAKDRHADGSFATAGTGVVDFADFISRLKAAGFDGPLVTHGLAAAEAPGVATFLRGLA</sequence>
<reference evidence="2 3" key="1">
    <citation type="submission" date="2016-10" db="EMBL/GenBank/DDBJ databases">
        <authorList>
            <person name="de Groot N.N."/>
        </authorList>
    </citation>
    <scope>NUCLEOTIDE SEQUENCE [LARGE SCALE GENOMIC DNA]</scope>
    <source>
        <strain evidence="2 3">DSM 27375</strain>
    </source>
</reference>
<dbReference type="EMBL" id="FNBL01000010">
    <property type="protein sequence ID" value="SDG02199.1"/>
    <property type="molecule type" value="Genomic_DNA"/>
</dbReference>
<dbReference type="RefSeq" id="WP_074646251.1">
    <property type="nucleotide sequence ID" value="NZ_FNBL01000010.1"/>
</dbReference>
<proteinExistence type="predicted"/>
<dbReference type="AlphaFoldDB" id="A0A1G7QWD4"/>
<dbReference type="SUPFAM" id="SSF51658">
    <property type="entry name" value="Xylose isomerase-like"/>
    <property type="match status" value="1"/>
</dbReference>
<dbReference type="PANTHER" id="PTHR12110:SF21">
    <property type="entry name" value="XYLOSE ISOMERASE-LIKE TIM BARREL DOMAIN-CONTAINING PROTEIN"/>
    <property type="match status" value="1"/>
</dbReference>
<evidence type="ECO:0000313" key="3">
    <source>
        <dbReference type="Proteomes" id="UP000182284"/>
    </source>
</evidence>
<dbReference type="InterPro" id="IPR036237">
    <property type="entry name" value="Xyl_isomerase-like_sf"/>
</dbReference>
<name>A0A1G7QWD4_9RHOB</name>
<dbReference type="Pfam" id="PF01261">
    <property type="entry name" value="AP_endonuc_2"/>
    <property type="match status" value="1"/>
</dbReference>
<dbReference type="GO" id="GO:0016853">
    <property type="term" value="F:isomerase activity"/>
    <property type="evidence" value="ECO:0007669"/>
    <property type="project" value="UniProtKB-KW"/>
</dbReference>
<keyword evidence="2" id="KW-0413">Isomerase</keyword>
<feature type="domain" description="Xylose isomerase-like TIM barrel" evidence="1">
    <location>
        <begin position="19"/>
        <end position="252"/>
    </location>
</feature>
<dbReference type="PANTHER" id="PTHR12110">
    <property type="entry name" value="HYDROXYPYRUVATE ISOMERASE"/>
    <property type="match status" value="1"/>
</dbReference>
<accession>A0A1G7QWD4</accession>
<evidence type="ECO:0000313" key="2">
    <source>
        <dbReference type="EMBL" id="SDG02199.1"/>
    </source>
</evidence>
<organism evidence="2 3">
    <name type="scientific">Celeribacter baekdonensis</name>
    <dbReference type="NCBI Taxonomy" id="875171"/>
    <lineage>
        <taxon>Bacteria</taxon>
        <taxon>Pseudomonadati</taxon>
        <taxon>Pseudomonadota</taxon>
        <taxon>Alphaproteobacteria</taxon>
        <taxon>Rhodobacterales</taxon>
        <taxon>Roseobacteraceae</taxon>
        <taxon>Celeribacter</taxon>
    </lineage>
</organism>
<dbReference type="Gene3D" id="3.20.20.150">
    <property type="entry name" value="Divalent-metal-dependent TIM barrel enzymes"/>
    <property type="match status" value="1"/>
</dbReference>
<dbReference type="InterPro" id="IPR050312">
    <property type="entry name" value="IolE/XylAMocC-like"/>
</dbReference>